<feature type="region of interest" description="Disordered" evidence="1">
    <location>
        <begin position="49"/>
        <end position="79"/>
    </location>
</feature>
<gene>
    <name evidence="2" type="ORF">EKO27_g10923</name>
</gene>
<comment type="caution">
    <text evidence="2">The sequence shown here is derived from an EMBL/GenBank/DDBJ whole genome shotgun (WGS) entry which is preliminary data.</text>
</comment>
<dbReference type="Proteomes" id="UP000286045">
    <property type="component" value="Unassembled WGS sequence"/>
</dbReference>
<feature type="region of interest" description="Disordered" evidence="1">
    <location>
        <begin position="88"/>
        <end position="107"/>
    </location>
</feature>
<feature type="compositionally biased region" description="Low complexity" evidence="1">
    <location>
        <begin position="51"/>
        <end position="64"/>
    </location>
</feature>
<evidence type="ECO:0000313" key="2">
    <source>
        <dbReference type="EMBL" id="RWA04178.1"/>
    </source>
</evidence>
<dbReference type="AlphaFoldDB" id="A0A439CPT7"/>
<reference evidence="2 3" key="1">
    <citation type="submission" date="2018-12" db="EMBL/GenBank/DDBJ databases">
        <title>Draft genome sequence of Xylaria grammica IHI A82.</title>
        <authorList>
            <person name="Buettner E."/>
            <person name="Kellner H."/>
        </authorList>
    </citation>
    <scope>NUCLEOTIDE SEQUENCE [LARGE SCALE GENOMIC DNA]</scope>
    <source>
        <strain evidence="2 3">IHI A82</strain>
    </source>
</reference>
<name>A0A439CPT7_9PEZI</name>
<protein>
    <submittedName>
        <fullName evidence="2">Uncharacterized protein</fullName>
    </submittedName>
</protein>
<organism evidence="2 3">
    <name type="scientific">Xylaria grammica</name>
    <dbReference type="NCBI Taxonomy" id="363999"/>
    <lineage>
        <taxon>Eukaryota</taxon>
        <taxon>Fungi</taxon>
        <taxon>Dikarya</taxon>
        <taxon>Ascomycota</taxon>
        <taxon>Pezizomycotina</taxon>
        <taxon>Sordariomycetes</taxon>
        <taxon>Xylariomycetidae</taxon>
        <taxon>Xylariales</taxon>
        <taxon>Xylariaceae</taxon>
        <taxon>Xylaria</taxon>
    </lineage>
</organism>
<accession>A0A439CPT7</accession>
<sequence length="184" mass="20023">RKLRHAHQGLRPAHRPPAALVAFTVVRPDLGRTSRLLFGELRQIFILPDPSSASESQEEAGSTAMAENGESEPLLPPRAREQHIASGWKIESREDGLEVTQPGSEVSTRIRDRGPQLAWIMESWAQLPKPSPGDSFFKMPPDVAYGTGPDCMPGFIPKRELGVPVIHPSRGGLRAGPSTVPEGN</sequence>
<proteinExistence type="predicted"/>
<keyword evidence="3" id="KW-1185">Reference proteome</keyword>
<evidence type="ECO:0000256" key="1">
    <source>
        <dbReference type="SAM" id="MobiDB-lite"/>
    </source>
</evidence>
<evidence type="ECO:0000313" key="3">
    <source>
        <dbReference type="Proteomes" id="UP000286045"/>
    </source>
</evidence>
<dbReference type="EMBL" id="RYZI01000616">
    <property type="protein sequence ID" value="RWA04178.1"/>
    <property type="molecule type" value="Genomic_DNA"/>
</dbReference>
<feature type="non-terminal residue" evidence="2">
    <location>
        <position position="1"/>
    </location>
</feature>